<comment type="caution">
    <text evidence="2">The sequence shown here is derived from an EMBL/GenBank/DDBJ whole genome shotgun (WGS) entry which is preliminary data.</text>
</comment>
<reference evidence="2 3" key="1">
    <citation type="submission" date="2016-06" db="EMBL/GenBank/DDBJ databases">
        <title>Genome sequence of halotolerant plant growth promoting strain of Halomonas elongata HEK1 isolated from salterns of Rann of Kutch, Gujarat, India.</title>
        <authorList>
            <person name="Gaba S."/>
            <person name="Singh R.N."/>
            <person name="Abrol S."/>
            <person name="Kaushik R."/>
            <person name="Saxena A.K."/>
        </authorList>
    </citation>
    <scope>NUCLEOTIDE SEQUENCE [LARGE SCALE GENOMIC DNA]</scope>
    <source>
        <strain evidence="2 3">HEK1</strain>
    </source>
</reference>
<dbReference type="RefSeq" id="WP_013333212.1">
    <property type="nucleotide sequence ID" value="NZ_CP087224.1"/>
</dbReference>
<dbReference type="GeneID" id="91010840"/>
<dbReference type="Pfam" id="PF06776">
    <property type="entry name" value="IalB"/>
    <property type="match status" value="1"/>
</dbReference>
<name>A0A1B8NVX2_HALEL</name>
<keyword evidence="1" id="KW-0732">Signal</keyword>
<dbReference type="EMBL" id="MAJD01000002">
    <property type="protein sequence ID" value="OBX34135.1"/>
    <property type="molecule type" value="Genomic_DNA"/>
</dbReference>
<feature type="signal peptide" evidence="1">
    <location>
        <begin position="1"/>
        <end position="26"/>
    </location>
</feature>
<dbReference type="InterPro" id="IPR010642">
    <property type="entry name" value="Invasion_prot_B"/>
</dbReference>
<evidence type="ECO:0000313" key="2">
    <source>
        <dbReference type="EMBL" id="OBX34135.1"/>
    </source>
</evidence>
<evidence type="ECO:0000313" key="3">
    <source>
        <dbReference type="Proteomes" id="UP000092504"/>
    </source>
</evidence>
<proteinExistence type="predicted"/>
<dbReference type="Gene3D" id="2.60.40.1880">
    <property type="entry name" value="Invasion associated locus B (IalB) protein"/>
    <property type="match status" value="1"/>
</dbReference>
<dbReference type="PATRIC" id="fig|2746.7.peg.3277"/>
<dbReference type="AlphaFoldDB" id="A0A1B8NVX2"/>
<organism evidence="2 3">
    <name type="scientific">Halomonas elongata</name>
    <dbReference type="NCBI Taxonomy" id="2746"/>
    <lineage>
        <taxon>Bacteria</taxon>
        <taxon>Pseudomonadati</taxon>
        <taxon>Pseudomonadota</taxon>
        <taxon>Gammaproteobacteria</taxon>
        <taxon>Oceanospirillales</taxon>
        <taxon>Halomonadaceae</taxon>
        <taxon>Halomonas</taxon>
    </lineage>
</organism>
<accession>A0A1B8NVX2</accession>
<dbReference type="OMA" id="HGDWQIR"/>
<dbReference type="InterPro" id="IPR038696">
    <property type="entry name" value="IalB_sf"/>
</dbReference>
<evidence type="ECO:0000256" key="1">
    <source>
        <dbReference type="SAM" id="SignalP"/>
    </source>
</evidence>
<protein>
    <submittedName>
        <fullName evidence="2">Invasion associated locus B (IalB) protein</fullName>
    </submittedName>
</protein>
<sequence>MFDRLAPRLCLAALLSLMAFVPQAFAQQQPTGNANVNTQQFQDWEVICPQDASQGPCTMNQVINNADSNQPMMRVVIANPPQIDNPVMTFLMPLGVRLAPGLQLSVGSGEPVQFPYQVCQQQGCRADLPLQPSLLQSLRGGTTATLSLIAPNDQRMDVDISLMGFTDAMSQI</sequence>
<gene>
    <name evidence="2" type="ORF">A8U91_03180</name>
</gene>
<dbReference type="Proteomes" id="UP000092504">
    <property type="component" value="Unassembled WGS sequence"/>
</dbReference>
<feature type="chain" id="PRO_5008611134" evidence="1">
    <location>
        <begin position="27"/>
        <end position="172"/>
    </location>
</feature>